<feature type="non-terminal residue" evidence="3">
    <location>
        <position position="1"/>
    </location>
</feature>
<accession>A0A3B0RIX7</accession>
<proteinExistence type="inferred from homology"/>
<dbReference type="InterPro" id="IPR011051">
    <property type="entry name" value="RmlC_Cupin_sf"/>
</dbReference>
<dbReference type="SUPFAM" id="SSF51182">
    <property type="entry name" value="RmlC-like cupins"/>
    <property type="match status" value="1"/>
</dbReference>
<reference evidence="3" key="1">
    <citation type="submission" date="2018-06" db="EMBL/GenBank/DDBJ databases">
        <authorList>
            <person name="Zhirakovskaya E."/>
        </authorList>
    </citation>
    <scope>NUCLEOTIDE SEQUENCE</scope>
</reference>
<protein>
    <submittedName>
        <fullName evidence="3">Pirin</fullName>
    </submittedName>
</protein>
<dbReference type="AlphaFoldDB" id="A0A3B0RIX7"/>
<dbReference type="EMBL" id="UOEE01000132">
    <property type="protein sequence ID" value="VAV91762.1"/>
    <property type="molecule type" value="Genomic_DNA"/>
</dbReference>
<gene>
    <name evidence="3" type="ORF">MNBD_ALPHA06-1066</name>
</gene>
<comment type="similarity">
    <text evidence="1">Belongs to the pirin family.</text>
</comment>
<evidence type="ECO:0000259" key="2">
    <source>
        <dbReference type="Pfam" id="PF02678"/>
    </source>
</evidence>
<feature type="domain" description="Pirin N-terminal" evidence="2">
    <location>
        <begin position="2"/>
        <end position="66"/>
    </location>
</feature>
<dbReference type="Pfam" id="PF02678">
    <property type="entry name" value="Pirin"/>
    <property type="match status" value="1"/>
</dbReference>
<dbReference type="InterPro" id="IPR014710">
    <property type="entry name" value="RmlC-like_jellyroll"/>
</dbReference>
<evidence type="ECO:0000256" key="1">
    <source>
        <dbReference type="ARBA" id="ARBA00008416"/>
    </source>
</evidence>
<dbReference type="PANTHER" id="PTHR43212">
    <property type="entry name" value="QUERCETIN 2,3-DIOXYGENASE"/>
    <property type="match status" value="1"/>
</dbReference>
<sequence>ETRMHGHHEIDVISVLIEGQIVHEGSLEHGRSMGAGQAQAQRAGGEGFQHNEINPNAQQNRMLQLWALPETPNEPASYKFYDLVPGEVTRIYGGSKTQSKTLDSQTCIDVGLLADKQSISTDGEFLLYMATGKGEVNGQSVTEGDLVRGDDLRFTANAATQVIVVTKNSATAK</sequence>
<dbReference type="PANTHER" id="PTHR43212:SF3">
    <property type="entry name" value="QUERCETIN 2,3-DIOXYGENASE"/>
    <property type="match status" value="1"/>
</dbReference>
<dbReference type="Gene3D" id="2.60.120.10">
    <property type="entry name" value="Jelly Rolls"/>
    <property type="match status" value="1"/>
</dbReference>
<organism evidence="3">
    <name type="scientific">hydrothermal vent metagenome</name>
    <dbReference type="NCBI Taxonomy" id="652676"/>
    <lineage>
        <taxon>unclassified sequences</taxon>
        <taxon>metagenomes</taxon>
        <taxon>ecological metagenomes</taxon>
    </lineage>
</organism>
<name>A0A3B0RIX7_9ZZZZ</name>
<evidence type="ECO:0000313" key="3">
    <source>
        <dbReference type="EMBL" id="VAV91762.1"/>
    </source>
</evidence>
<dbReference type="InterPro" id="IPR012093">
    <property type="entry name" value="Pirin"/>
</dbReference>
<dbReference type="InterPro" id="IPR003829">
    <property type="entry name" value="Pirin_N_dom"/>
</dbReference>